<evidence type="ECO:0000313" key="1">
    <source>
        <dbReference type="EMBL" id="EKM30899.1"/>
    </source>
</evidence>
<evidence type="ECO:0000313" key="2">
    <source>
        <dbReference type="Proteomes" id="UP000008367"/>
    </source>
</evidence>
<sequence>KPLRTVCIKMMECSHPEHNLMRS</sequence>
<reference evidence="1 2" key="1">
    <citation type="submission" date="2012-10" db="EMBL/GenBank/DDBJ databases">
        <title>Genome sequence of Vibrio Cholerae HENC-02.</title>
        <authorList>
            <person name="Eppinger M."/>
            <person name="Hasan N.A."/>
            <person name="Sengamalay N."/>
            <person name="Hine E."/>
            <person name="Su Q."/>
            <person name="Daugherty S.C."/>
            <person name="Young S."/>
            <person name="Sadzewicz L."/>
            <person name="Tallon L."/>
            <person name="Cebula T.A."/>
            <person name="Ravel J."/>
            <person name="Colwell R.R."/>
        </authorList>
    </citation>
    <scope>NUCLEOTIDE SEQUENCE [LARGE SCALE GENOMIC DNA]</scope>
    <source>
        <strain evidence="1 2">HENC-02</strain>
    </source>
</reference>
<name>A0A454CWX1_VIBHA</name>
<accession>A0A454CWX1</accession>
<dbReference type="AlphaFoldDB" id="A0A454CWX1"/>
<comment type="caution">
    <text evidence="1">The sequence shown here is derived from an EMBL/GenBank/DDBJ whole genome shotgun (WGS) entry which is preliminary data.</text>
</comment>
<feature type="non-terminal residue" evidence="1">
    <location>
        <position position="1"/>
    </location>
</feature>
<organism evidence="1 2">
    <name type="scientific">Vibrio harveyi</name>
    <name type="common">Beneckea harveyi</name>
    <dbReference type="NCBI Taxonomy" id="669"/>
    <lineage>
        <taxon>Bacteria</taxon>
        <taxon>Pseudomonadati</taxon>
        <taxon>Pseudomonadota</taxon>
        <taxon>Gammaproteobacteria</taxon>
        <taxon>Vibrionales</taxon>
        <taxon>Vibrionaceae</taxon>
        <taxon>Vibrio</taxon>
    </lineage>
</organism>
<gene>
    <name evidence="1" type="ORF">VCHENC02_3396B</name>
</gene>
<proteinExistence type="predicted"/>
<protein>
    <submittedName>
        <fullName evidence="1">Uncharacterized protein</fullName>
    </submittedName>
</protein>
<dbReference type="Proteomes" id="UP000008367">
    <property type="component" value="Unassembled WGS sequence"/>
</dbReference>
<dbReference type="EMBL" id="AJSR01001445">
    <property type="protein sequence ID" value="EKM30899.1"/>
    <property type="molecule type" value="Genomic_DNA"/>
</dbReference>